<evidence type="ECO:0000256" key="8">
    <source>
        <dbReference type="SAM" id="Phobius"/>
    </source>
</evidence>
<evidence type="ECO:0000256" key="5">
    <source>
        <dbReference type="ARBA" id="ARBA00022692"/>
    </source>
</evidence>
<keyword evidence="6 8" id="KW-1133">Transmembrane helix</keyword>
<dbReference type="PANTHER" id="PTHR32063">
    <property type="match status" value="1"/>
</dbReference>
<dbReference type="Proteomes" id="UP001238179">
    <property type="component" value="Chromosome"/>
</dbReference>
<dbReference type="PANTHER" id="PTHR32063:SF19">
    <property type="entry name" value="CATION EFFLUX SYSTEM PROTEIN CUSA"/>
    <property type="match status" value="1"/>
</dbReference>
<evidence type="ECO:0000256" key="3">
    <source>
        <dbReference type="ARBA" id="ARBA00022448"/>
    </source>
</evidence>
<organism evidence="9 10">
    <name type="scientific">Mesoterricola silvestris</name>
    <dbReference type="NCBI Taxonomy" id="2927979"/>
    <lineage>
        <taxon>Bacteria</taxon>
        <taxon>Pseudomonadati</taxon>
        <taxon>Acidobacteriota</taxon>
        <taxon>Holophagae</taxon>
        <taxon>Holophagales</taxon>
        <taxon>Holophagaceae</taxon>
        <taxon>Mesoterricola</taxon>
    </lineage>
</organism>
<keyword evidence="3" id="KW-0813">Transport</keyword>
<evidence type="ECO:0000313" key="10">
    <source>
        <dbReference type="Proteomes" id="UP001238179"/>
    </source>
</evidence>
<keyword evidence="4" id="KW-1003">Cell membrane</keyword>
<feature type="transmembrane region" description="Helical" evidence="8">
    <location>
        <begin position="558"/>
        <end position="581"/>
    </location>
</feature>
<feature type="transmembrane region" description="Helical" evidence="8">
    <location>
        <begin position="949"/>
        <end position="969"/>
    </location>
</feature>
<reference evidence="10" key="1">
    <citation type="journal article" date="2023" name="Int. J. Syst. Evol. Microbiol.">
        <title>Mesoterricola silvestris gen. nov., sp. nov., Mesoterricola sediminis sp. nov., Geothrix oryzae sp. nov., Geothrix edaphica sp. nov., Geothrix rubra sp. nov., and Geothrix limicola sp. nov., six novel members of Acidobacteriota isolated from soils.</title>
        <authorList>
            <person name="Itoh H."/>
            <person name="Sugisawa Y."/>
            <person name="Mise K."/>
            <person name="Xu Z."/>
            <person name="Kuniyasu M."/>
            <person name="Ushijima N."/>
            <person name="Kawano K."/>
            <person name="Kobayashi E."/>
            <person name="Shiratori Y."/>
            <person name="Masuda Y."/>
            <person name="Senoo K."/>
        </authorList>
    </citation>
    <scope>NUCLEOTIDE SEQUENCE [LARGE SCALE GENOMIC DNA]</scope>
    <source>
        <strain evidence="10">W79</strain>
    </source>
</reference>
<dbReference type="SUPFAM" id="SSF82693">
    <property type="entry name" value="Multidrug efflux transporter AcrB pore domain, PN1, PN2, PC1 and PC2 subdomains"/>
    <property type="match status" value="2"/>
</dbReference>
<comment type="subcellular location">
    <subcellularLocation>
        <location evidence="1">Cell membrane</location>
        <topology evidence="1">Multi-pass membrane protein</topology>
    </subcellularLocation>
</comment>
<feature type="transmembrane region" description="Helical" evidence="8">
    <location>
        <begin position="456"/>
        <end position="474"/>
    </location>
</feature>
<keyword evidence="7 8" id="KW-0472">Membrane</keyword>
<dbReference type="GO" id="GO:0005886">
    <property type="term" value="C:plasma membrane"/>
    <property type="evidence" value="ECO:0007669"/>
    <property type="project" value="UniProtKB-SubCell"/>
</dbReference>
<dbReference type="Gene3D" id="3.30.70.1440">
    <property type="entry name" value="Multidrug efflux transporter AcrB pore domain"/>
    <property type="match status" value="1"/>
</dbReference>
<feature type="transmembrane region" description="Helical" evidence="8">
    <location>
        <begin position="1061"/>
        <end position="1080"/>
    </location>
</feature>
<feature type="transmembrane region" description="Helical" evidence="8">
    <location>
        <begin position="27"/>
        <end position="44"/>
    </location>
</feature>
<evidence type="ECO:0000256" key="7">
    <source>
        <dbReference type="ARBA" id="ARBA00023136"/>
    </source>
</evidence>
<dbReference type="GO" id="GO:0008324">
    <property type="term" value="F:monoatomic cation transmembrane transporter activity"/>
    <property type="evidence" value="ECO:0007669"/>
    <property type="project" value="InterPro"/>
</dbReference>
<proteinExistence type="inferred from homology"/>
<keyword evidence="10" id="KW-1185">Reference proteome</keyword>
<evidence type="ECO:0000313" key="9">
    <source>
        <dbReference type="EMBL" id="BDU73146.1"/>
    </source>
</evidence>
<dbReference type="InterPro" id="IPR001036">
    <property type="entry name" value="Acrflvin-R"/>
</dbReference>
<dbReference type="Pfam" id="PF00873">
    <property type="entry name" value="ACR_tran"/>
    <property type="match status" value="1"/>
</dbReference>
<dbReference type="Gene3D" id="3.30.2090.10">
    <property type="entry name" value="Multidrug efflux transporter AcrB TolC docking domain, DN and DC subdomains"/>
    <property type="match status" value="2"/>
</dbReference>
<evidence type="ECO:0000256" key="1">
    <source>
        <dbReference type="ARBA" id="ARBA00004651"/>
    </source>
</evidence>
<feature type="transmembrane region" description="Helical" evidence="8">
    <location>
        <begin position="975"/>
        <end position="999"/>
    </location>
</feature>
<feature type="transmembrane region" description="Helical" evidence="8">
    <location>
        <begin position="353"/>
        <end position="369"/>
    </location>
</feature>
<evidence type="ECO:0000256" key="6">
    <source>
        <dbReference type="ARBA" id="ARBA00022989"/>
    </source>
</evidence>
<feature type="transmembrane region" description="Helical" evidence="8">
    <location>
        <begin position="486"/>
        <end position="502"/>
    </location>
</feature>
<dbReference type="NCBIfam" id="TIGR00914">
    <property type="entry name" value="2A0601"/>
    <property type="match status" value="1"/>
</dbReference>
<keyword evidence="5 8" id="KW-0812">Transmembrane</keyword>
<dbReference type="InterPro" id="IPR027463">
    <property type="entry name" value="AcrB_DN_DC_subdom"/>
</dbReference>
<dbReference type="Gene3D" id="3.30.70.1430">
    <property type="entry name" value="Multidrug efflux transporter AcrB pore domain"/>
    <property type="match status" value="2"/>
</dbReference>
<dbReference type="GO" id="GO:0042910">
    <property type="term" value="F:xenobiotic transmembrane transporter activity"/>
    <property type="evidence" value="ECO:0007669"/>
    <property type="project" value="TreeGrafter"/>
</dbReference>
<name>A0AA48K978_9BACT</name>
<dbReference type="Gene3D" id="1.20.1640.10">
    <property type="entry name" value="Multidrug efflux transporter AcrB transmembrane domain"/>
    <property type="match status" value="2"/>
</dbReference>
<evidence type="ECO:0000256" key="4">
    <source>
        <dbReference type="ARBA" id="ARBA00022475"/>
    </source>
</evidence>
<dbReference type="SUPFAM" id="SSF82714">
    <property type="entry name" value="Multidrug efflux transporter AcrB TolC docking domain, DN and DC subdomains"/>
    <property type="match status" value="2"/>
</dbReference>
<sequence length="1114" mass="123700">MSGNTAYDPEHPTFLQRIIRFSAENRWLVMAATAVMLVMSFWTMRNIPMDALPDLSDTQVIVYSKWDRSPDIVEDQVTYPIVTALLGAPKVKAVRALSDFGFSYVYIVFEDGTDIYWARSRTLEYLSKITSSLPTGVVPTIGPDATSVGWVYQYALVDHSGKHSSDELRSLQDWFLRYGIQSTPGVAEVATVGGQARQFQVQVNPNKMAAYKIPIESVIGAVKSANSEVGGRLVEYSGREYMVRGRGYVKTTKDLEDAVLKAENGTPIRLGEVATVSLGPEMRRGLADLDGHGDAVGGIVVMRQGENALNVIERVKAKIAELKQGLPEGVEVVTTYDRSELIHKAIETVKHKLIEEMIVVSIIILVFLWHIPSAIVPIITIPVSVALAFIPMFGIGQNANLMSLAGIAISIGVLVDGAIVEVENAYKKIERWIEAGKPGDFHTVRLEALMEVGPSVFFSLLVVAVSFLPIFTLLDQEGRLFKPLAFSKNFAMGIAALLALTLDPAMRMLFARVEPFMFKPKWLAWTLTQVAVGKYYAEEKHPISVFLHRIYERPCRFVVKHAKATIGVAVLLVLGTIPAFLHLGSEFMPPLNEGTLLYMPSTLPGLSQTEAQRILQVQDRMIRTVPEVDTVFGKAGRADTATDPAPFSMMETVINLKPEDQWREKPRWYSNWAPNFLKAVLRPIWRDKISQEEIVAELDRVVKLPAIPNAWTMPIKARLDMLSTGIRTPVGLKINGADLESIQKIAVDAERILQGVPGTRSAFAERTAQGYFLDFVLKRDQLARYGLSVEQANMLIMTAIGGDNQSTVYDGRARYPVNVRYARDYRENPDALKRVLIPAPNGALIPMEEIADLKWANGPAMIRDENGQMNGYVLVDFDTAKVDVGTYVHNAKAAIEKELKLPAGYSLTWSGQYENMIRVKERLKLILPITLVLIFGLLYANTKSAFKASIVMLAVPFSAIGAFWFLYFLGYNMSIAVWVGLIALMGLDAETGVFMLLFLDLSHEEARKEGRLKTTTDLVEAIIHGAVKRVRPKAMTVFAAFMGLLPIMWSTGTGADVMKRIAAPMVGGLATSFILELLVYPSIYYLWKRKEVVEGPLTEVFIAHDPMAEFKTQH</sequence>
<dbReference type="SUPFAM" id="SSF82866">
    <property type="entry name" value="Multidrug efflux transporter AcrB transmembrane domain"/>
    <property type="match status" value="2"/>
</dbReference>
<feature type="transmembrane region" description="Helical" evidence="8">
    <location>
        <begin position="1034"/>
        <end position="1055"/>
    </location>
</feature>
<dbReference type="KEGG" id="msil:METEAL_23200"/>
<feature type="transmembrane region" description="Helical" evidence="8">
    <location>
        <begin position="401"/>
        <end position="420"/>
    </location>
</feature>
<comment type="similarity">
    <text evidence="2">Belongs to the resistance-nodulation-cell division (RND) (TC 2.A.6) family.</text>
</comment>
<dbReference type="InterPro" id="IPR004763">
    <property type="entry name" value="CusA-like"/>
</dbReference>
<dbReference type="Gene3D" id="3.30.70.1320">
    <property type="entry name" value="Multidrug efflux transporter AcrB pore domain like"/>
    <property type="match status" value="1"/>
</dbReference>
<evidence type="ECO:0000256" key="2">
    <source>
        <dbReference type="ARBA" id="ARBA00010942"/>
    </source>
</evidence>
<feature type="transmembrane region" description="Helical" evidence="8">
    <location>
        <begin position="925"/>
        <end position="942"/>
    </location>
</feature>
<dbReference type="PRINTS" id="PR00702">
    <property type="entry name" value="ACRIFLAVINRP"/>
</dbReference>
<dbReference type="EMBL" id="AP027080">
    <property type="protein sequence ID" value="BDU73146.1"/>
    <property type="molecule type" value="Genomic_DNA"/>
</dbReference>
<gene>
    <name evidence="9" type="ORF">METEAL_23200</name>
</gene>
<accession>A0AA48K978</accession>
<dbReference type="RefSeq" id="WP_316411788.1">
    <property type="nucleotide sequence ID" value="NZ_AP027080.1"/>
</dbReference>
<dbReference type="AlphaFoldDB" id="A0AA48K978"/>
<protein>
    <submittedName>
        <fullName evidence="9">Cation transporter</fullName>
    </submittedName>
</protein>